<evidence type="ECO:0000313" key="4">
    <source>
        <dbReference type="EMBL" id="GLS27772.1"/>
    </source>
</evidence>
<evidence type="ECO:0000256" key="1">
    <source>
        <dbReference type="ARBA" id="ARBA00023125"/>
    </source>
</evidence>
<dbReference type="InterPro" id="IPR010998">
    <property type="entry name" value="Integrase_recombinase_N"/>
</dbReference>
<dbReference type="Gene3D" id="1.10.150.130">
    <property type="match status" value="1"/>
</dbReference>
<keyword evidence="2" id="KW-0233">DNA recombination</keyword>
<evidence type="ECO:0000256" key="2">
    <source>
        <dbReference type="ARBA" id="ARBA00023172"/>
    </source>
</evidence>
<dbReference type="EMBL" id="BSPD01000087">
    <property type="protein sequence ID" value="GLS27772.1"/>
    <property type="molecule type" value="Genomic_DNA"/>
</dbReference>
<dbReference type="AlphaFoldDB" id="A0AA37WQT1"/>
<feature type="domain" description="Tyr recombinase" evidence="3">
    <location>
        <begin position="111"/>
        <end position="285"/>
    </location>
</feature>
<dbReference type="InterPro" id="IPR013762">
    <property type="entry name" value="Integrase-like_cat_sf"/>
</dbReference>
<protein>
    <recommendedName>
        <fullName evidence="3">Tyr recombinase domain-containing protein</fullName>
    </recommendedName>
</protein>
<dbReference type="SUPFAM" id="SSF56349">
    <property type="entry name" value="DNA breaking-rejoining enzymes"/>
    <property type="match status" value="1"/>
</dbReference>
<evidence type="ECO:0000313" key="5">
    <source>
        <dbReference type="Proteomes" id="UP001156870"/>
    </source>
</evidence>
<dbReference type="GO" id="GO:0006310">
    <property type="term" value="P:DNA recombination"/>
    <property type="evidence" value="ECO:0007669"/>
    <property type="project" value="UniProtKB-KW"/>
</dbReference>
<dbReference type="PROSITE" id="PS51898">
    <property type="entry name" value="TYR_RECOMBINASE"/>
    <property type="match status" value="1"/>
</dbReference>
<dbReference type="GO" id="GO:0003677">
    <property type="term" value="F:DNA binding"/>
    <property type="evidence" value="ECO:0007669"/>
    <property type="project" value="UniProtKB-KW"/>
</dbReference>
<dbReference type="Gene3D" id="1.10.443.10">
    <property type="entry name" value="Intergrase catalytic core"/>
    <property type="match status" value="1"/>
</dbReference>
<organism evidence="4 5">
    <name type="scientific">Marinibactrum halimedae</name>
    <dbReference type="NCBI Taxonomy" id="1444977"/>
    <lineage>
        <taxon>Bacteria</taxon>
        <taxon>Pseudomonadati</taxon>
        <taxon>Pseudomonadota</taxon>
        <taxon>Gammaproteobacteria</taxon>
        <taxon>Cellvibrionales</taxon>
        <taxon>Cellvibrionaceae</taxon>
        <taxon>Marinibactrum</taxon>
    </lineage>
</organism>
<comment type="caution">
    <text evidence="4">The sequence shown here is derived from an EMBL/GenBank/DDBJ whole genome shotgun (WGS) entry which is preliminary data.</text>
</comment>
<sequence length="327" mass="37822">MDDNLELSVCLLEYYKGHCQNLTRADAEARQLEKWIEYFPEALVKEVRPPQQKEFLESLVSQGYSKSYVESIFKSFKAAVTYCLRYEILSTSVPFVKPTDVLNKYKLKKVERWRPITIDECALLLENANTDRLVRYVMILIACACRPSAAIELTGKNQIDLGLGTITLLLPEKTQTNKYRPIVKLPSFIRAIYHDDNICSQDRIELHPKRPLDSIRSSWNTARKNAGLDILVTPYSIRHTIARWLRLCGVMPWHTSTQLGHQKEGYEVTELYAPNDPNYLDDAAQAIEAYFAILYERSPKLRSREWLGRYRHPKGLAKDYQSKASKV</sequence>
<dbReference type="GO" id="GO:0015074">
    <property type="term" value="P:DNA integration"/>
    <property type="evidence" value="ECO:0007669"/>
    <property type="project" value="InterPro"/>
</dbReference>
<gene>
    <name evidence="4" type="ORF">GCM10007877_34910</name>
</gene>
<reference evidence="4 5" key="1">
    <citation type="journal article" date="2014" name="Int. J. Syst. Evol. Microbiol.">
        <title>Complete genome sequence of Corynebacterium casei LMG S-19264T (=DSM 44701T), isolated from a smear-ripened cheese.</title>
        <authorList>
            <consortium name="US DOE Joint Genome Institute (JGI-PGF)"/>
            <person name="Walter F."/>
            <person name="Albersmeier A."/>
            <person name="Kalinowski J."/>
            <person name="Ruckert C."/>
        </authorList>
    </citation>
    <scope>NUCLEOTIDE SEQUENCE [LARGE SCALE GENOMIC DNA]</scope>
    <source>
        <strain evidence="4 5">NBRC 110095</strain>
    </source>
</reference>
<dbReference type="Proteomes" id="UP001156870">
    <property type="component" value="Unassembled WGS sequence"/>
</dbReference>
<evidence type="ECO:0000259" key="3">
    <source>
        <dbReference type="PROSITE" id="PS51898"/>
    </source>
</evidence>
<proteinExistence type="predicted"/>
<keyword evidence="1" id="KW-0238">DNA-binding</keyword>
<dbReference type="InterPro" id="IPR011010">
    <property type="entry name" value="DNA_brk_join_enz"/>
</dbReference>
<dbReference type="InterPro" id="IPR002104">
    <property type="entry name" value="Integrase_catalytic"/>
</dbReference>
<accession>A0AA37WQT1</accession>
<name>A0AA37WQT1_9GAMM</name>
<keyword evidence="5" id="KW-1185">Reference proteome</keyword>